<feature type="domain" description="Peptidase S26" evidence="8">
    <location>
        <begin position="18"/>
        <end position="158"/>
    </location>
</feature>
<dbReference type="EC" id="3.4.21.89" evidence="4 7"/>
<dbReference type="InterPro" id="IPR019758">
    <property type="entry name" value="Pept_S26A_signal_pept_1_CS"/>
</dbReference>
<comment type="similarity">
    <text evidence="3 7">Belongs to the peptidase S26 family.</text>
</comment>
<dbReference type="Gene3D" id="2.10.109.10">
    <property type="entry name" value="Umud Fragment, subunit A"/>
    <property type="match status" value="1"/>
</dbReference>
<dbReference type="InterPro" id="IPR000223">
    <property type="entry name" value="Pept_S26A_signal_pept_1"/>
</dbReference>
<dbReference type="GO" id="GO:0005886">
    <property type="term" value="C:plasma membrane"/>
    <property type="evidence" value="ECO:0007669"/>
    <property type="project" value="UniProtKB-SubCell"/>
</dbReference>
<evidence type="ECO:0000256" key="1">
    <source>
        <dbReference type="ARBA" id="ARBA00000677"/>
    </source>
</evidence>
<dbReference type="GO" id="GO:0006465">
    <property type="term" value="P:signal peptide processing"/>
    <property type="evidence" value="ECO:0007669"/>
    <property type="project" value="InterPro"/>
</dbReference>
<dbReference type="Pfam" id="PF10502">
    <property type="entry name" value="Peptidase_S26"/>
    <property type="match status" value="1"/>
</dbReference>
<dbReference type="AlphaFoldDB" id="A0A151AS66"/>
<dbReference type="PROSITE" id="PS00761">
    <property type="entry name" value="SPASE_I_3"/>
    <property type="match status" value="1"/>
</dbReference>
<dbReference type="PANTHER" id="PTHR43390:SF1">
    <property type="entry name" value="CHLOROPLAST PROCESSING PEPTIDASE"/>
    <property type="match status" value="1"/>
</dbReference>
<feature type="active site" evidence="6">
    <location>
        <position position="43"/>
    </location>
</feature>
<evidence type="ECO:0000313" key="10">
    <source>
        <dbReference type="Proteomes" id="UP000075531"/>
    </source>
</evidence>
<feature type="transmembrane region" description="Helical" evidence="7">
    <location>
        <begin position="15"/>
        <end position="39"/>
    </location>
</feature>
<comment type="caution">
    <text evidence="9">The sequence shown here is derived from an EMBL/GenBank/DDBJ whole genome shotgun (WGS) entry which is preliminary data.</text>
</comment>
<gene>
    <name evidence="9" type="primary">sipT_3</name>
    <name evidence="9" type="ORF">CLTEP_26180</name>
</gene>
<keyword evidence="10" id="KW-1185">Reference proteome</keyword>
<dbReference type="SUPFAM" id="SSF51306">
    <property type="entry name" value="LexA/Signal peptidase"/>
    <property type="match status" value="1"/>
</dbReference>
<name>A0A151AS66_9CLOT</name>
<evidence type="ECO:0000256" key="5">
    <source>
        <dbReference type="ARBA" id="ARBA00022801"/>
    </source>
</evidence>
<dbReference type="RefSeq" id="WP_066827376.1">
    <property type="nucleotide sequence ID" value="NZ_LTBA01000071.1"/>
</dbReference>
<keyword evidence="7" id="KW-1133">Transmembrane helix</keyword>
<evidence type="ECO:0000259" key="8">
    <source>
        <dbReference type="Pfam" id="PF10502"/>
    </source>
</evidence>
<protein>
    <recommendedName>
        <fullName evidence="4 7">Signal peptidase I</fullName>
        <ecNumber evidence="4 7">3.4.21.89</ecNumber>
    </recommendedName>
</protein>
<dbReference type="EMBL" id="LTBA01000071">
    <property type="protein sequence ID" value="KYH30494.1"/>
    <property type="molecule type" value="Genomic_DNA"/>
</dbReference>
<proteinExistence type="inferred from homology"/>
<keyword evidence="7" id="KW-0645">Protease</keyword>
<dbReference type="GO" id="GO:0009003">
    <property type="term" value="F:signal peptidase activity"/>
    <property type="evidence" value="ECO:0007669"/>
    <property type="project" value="UniProtKB-EC"/>
</dbReference>
<keyword evidence="7" id="KW-0472">Membrane</keyword>
<sequence>MERKLVFFLKDTVPFLQGIAFALAFYLIITKFIFFNIIVPTTSMYPTIQPNDRILTLVVHNPSHLKRGDIVVFYSHEQDEKMVKRLIGLPQDKVTINADGSVYVNDKKLDEPYIKNQLKQGEVYSGLHYGTYTVPKGHYFFLGDNRTNSFDSRYWKNPFIGAGKMDIKDNVINTNKMLKTVDILDVEDVIC</sequence>
<comment type="subcellular location">
    <subcellularLocation>
        <location evidence="2">Cell membrane</location>
        <topology evidence="2">Single-pass type II membrane protein</topology>
    </subcellularLocation>
    <subcellularLocation>
        <location evidence="7">Membrane</location>
        <topology evidence="7">Single-pass type II membrane protein</topology>
    </subcellularLocation>
</comment>
<accession>A0A151AS66</accession>
<evidence type="ECO:0000256" key="3">
    <source>
        <dbReference type="ARBA" id="ARBA00009370"/>
    </source>
</evidence>
<dbReference type="PATRIC" id="fig|1121338.3.peg.2723"/>
<dbReference type="OrthoDB" id="9802919at2"/>
<dbReference type="InterPro" id="IPR019533">
    <property type="entry name" value="Peptidase_S26"/>
</dbReference>
<evidence type="ECO:0000256" key="6">
    <source>
        <dbReference type="PIRSR" id="PIRSR600223-1"/>
    </source>
</evidence>
<dbReference type="InterPro" id="IPR036286">
    <property type="entry name" value="LexA/Signal_pep-like_sf"/>
</dbReference>
<dbReference type="PANTHER" id="PTHR43390">
    <property type="entry name" value="SIGNAL PEPTIDASE I"/>
    <property type="match status" value="1"/>
</dbReference>
<evidence type="ECO:0000313" key="9">
    <source>
        <dbReference type="EMBL" id="KYH30494.1"/>
    </source>
</evidence>
<dbReference type="STRING" id="1121338.CLTEP_26180"/>
<dbReference type="PRINTS" id="PR00727">
    <property type="entry name" value="LEADERPTASE"/>
</dbReference>
<evidence type="ECO:0000256" key="4">
    <source>
        <dbReference type="ARBA" id="ARBA00013208"/>
    </source>
</evidence>
<evidence type="ECO:0000256" key="7">
    <source>
        <dbReference type="RuleBase" id="RU362042"/>
    </source>
</evidence>
<feature type="active site" evidence="6">
    <location>
        <position position="84"/>
    </location>
</feature>
<dbReference type="Proteomes" id="UP000075531">
    <property type="component" value="Unassembled WGS sequence"/>
</dbReference>
<keyword evidence="7" id="KW-0812">Transmembrane</keyword>
<reference evidence="9 10" key="1">
    <citation type="submission" date="2016-02" db="EMBL/GenBank/DDBJ databases">
        <title>Genome sequence of Clostridium tepidiprofundi DSM 19306.</title>
        <authorList>
            <person name="Poehlein A."/>
            <person name="Daniel R."/>
        </authorList>
    </citation>
    <scope>NUCLEOTIDE SEQUENCE [LARGE SCALE GENOMIC DNA]</scope>
    <source>
        <strain evidence="9 10">DSM 19306</strain>
    </source>
</reference>
<organism evidence="9 10">
    <name type="scientific">Clostridium tepidiprofundi DSM 19306</name>
    <dbReference type="NCBI Taxonomy" id="1121338"/>
    <lineage>
        <taxon>Bacteria</taxon>
        <taxon>Bacillati</taxon>
        <taxon>Bacillota</taxon>
        <taxon>Clostridia</taxon>
        <taxon>Eubacteriales</taxon>
        <taxon>Clostridiaceae</taxon>
        <taxon>Clostridium</taxon>
    </lineage>
</organism>
<dbReference type="GO" id="GO:0004252">
    <property type="term" value="F:serine-type endopeptidase activity"/>
    <property type="evidence" value="ECO:0007669"/>
    <property type="project" value="InterPro"/>
</dbReference>
<keyword evidence="5 7" id="KW-0378">Hydrolase</keyword>
<evidence type="ECO:0000256" key="2">
    <source>
        <dbReference type="ARBA" id="ARBA00004401"/>
    </source>
</evidence>
<comment type="catalytic activity">
    <reaction evidence="1 7">
        <text>Cleavage of hydrophobic, N-terminal signal or leader sequences from secreted and periplasmic proteins.</text>
        <dbReference type="EC" id="3.4.21.89"/>
    </reaction>
</comment>
<dbReference type="NCBIfam" id="TIGR02227">
    <property type="entry name" value="sigpep_I_bact"/>
    <property type="match status" value="1"/>
</dbReference>
<dbReference type="CDD" id="cd06530">
    <property type="entry name" value="S26_SPase_I"/>
    <property type="match status" value="1"/>
</dbReference>